<dbReference type="PANTHER" id="PTHR40255">
    <property type="entry name" value="UPF0093 MEMBRANE PROTEIN SLR1790"/>
    <property type="match status" value="1"/>
</dbReference>
<dbReference type="GO" id="GO:0005886">
    <property type="term" value="C:plasma membrane"/>
    <property type="evidence" value="ECO:0007669"/>
    <property type="project" value="UniProtKB-SubCell"/>
</dbReference>
<keyword evidence="7 14" id="KW-0812">Transmembrane</keyword>
<dbReference type="HAMAP" id="MF_02239">
    <property type="entry name" value="HemJ"/>
    <property type="match status" value="1"/>
</dbReference>
<comment type="pathway">
    <text evidence="2 14 15">Porphyrin-containing compound metabolism; protoporphyrin-IX biosynthesis; protoporphyrin-IX from protoporphyrinogen-IX: step 1/1.</text>
</comment>
<keyword evidence="9 14" id="KW-1133">Transmembrane helix</keyword>
<feature type="transmembrane region" description="Helical" evidence="14">
    <location>
        <begin position="148"/>
        <end position="169"/>
    </location>
</feature>
<feature type="binding site" description="axial binding residue" evidence="14">
    <location>
        <position position="89"/>
    </location>
    <ligand>
        <name>heme</name>
        <dbReference type="ChEBI" id="CHEBI:30413"/>
    </ligand>
    <ligandPart>
        <name>Fe</name>
        <dbReference type="ChEBI" id="CHEBI:18248"/>
    </ligandPart>
</feature>
<dbReference type="GO" id="GO:0046872">
    <property type="term" value="F:metal ion binding"/>
    <property type="evidence" value="ECO:0007669"/>
    <property type="project" value="UniProtKB-UniRule"/>
</dbReference>
<dbReference type="AlphaFoldDB" id="A0A7L7L333"/>
<evidence type="ECO:0000256" key="13">
    <source>
        <dbReference type="ARBA" id="ARBA00048390"/>
    </source>
</evidence>
<comment type="catalytic activity">
    <reaction evidence="13 14 15">
        <text>protoporphyrinogen IX + 3 A = protoporphyrin IX + 3 AH2</text>
        <dbReference type="Rhea" id="RHEA:62000"/>
        <dbReference type="ChEBI" id="CHEBI:13193"/>
        <dbReference type="ChEBI" id="CHEBI:17499"/>
        <dbReference type="ChEBI" id="CHEBI:57306"/>
        <dbReference type="ChEBI" id="CHEBI:57307"/>
    </reaction>
</comment>
<accession>A0A7L7L333</accession>
<evidence type="ECO:0000256" key="5">
    <source>
        <dbReference type="ARBA" id="ARBA00022475"/>
    </source>
</evidence>
<evidence type="ECO:0000256" key="3">
    <source>
        <dbReference type="ARBA" id="ARBA00006501"/>
    </source>
</evidence>
<evidence type="ECO:0000256" key="15">
    <source>
        <dbReference type="PIRNR" id="PIRNR004638"/>
    </source>
</evidence>
<dbReference type="Pfam" id="PF03653">
    <property type="entry name" value="UPF0093"/>
    <property type="match status" value="1"/>
</dbReference>
<dbReference type="PANTHER" id="PTHR40255:SF1">
    <property type="entry name" value="PROTOPORPHYRINOGEN IX OXIDASE"/>
    <property type="match status" value="1"/>
</dbReference>
<reference evidence="16 17" key="1">
    <citation type="submission" date="2020-08" db="EMBL/GenBank/DDBJ databases">
        <title>Adhaeribacter dokdonensis sp. nov., isolated from the rhizosphere of Elymus tsukushiensis, a plant native to the Dokdo Islands, Republic of Korea.</title>
        <authorList>
            <person name="Ghim S.Y."/>
        </authorList>
    </citation>
    <scope>NUCLEOTIDE SEQUENCE [LARGE SCALE GENOMIC DNA]</scope>
    <source>
        <strain evidence="16 17">KUDC8001</strain>
    </source>
</reference>
<dbReference type="EC" id="1.3.99.-" evidence="14 15"/>
<keyword evidence="12 14" id="KW-0472">Membrane</keyword>
<comment type="cofactor">
    <cofactor evidence="14 15">
        <name>heme b</name>
        <dbReference type="ChEBI" id="CHEBI:60344"/>
    </cofactor>
    <text evidence="14 15">Binds 1 heme b (iron(II)-protoporphyrin IX) group per subunit.</text>
</comment>
<comment type="subunit">
    <text evidence="14">Homodimer.</text>
</comment>
<keyword evidence="10 14" id="KW-0560">Oxidoreductase</keyword>
<dbReference type="EMBL" id="CP055153">
    <property type="protein sequence ID" value="QMU26849.1"/>
    <property type="molecule type" value="Genomic_DNA"/>
</dbReference>
<evidence type="ECO:0000256" key="2">
    <source>
        <dbReference type="ARBA" id="ARBA00005073"/>
    </source>
</evidence>
<evidence type="ECO:0000256" key="12">
    <source>
        <dbReference type="ARBA" id="ARBA00023136"/>
    </source>
</evidence>
<feature type="transmembrane region" description="Helical" evidence="14">
    <location>
        <begin position="85"/>
        <end position="103"/>
    </location>
</feature>
<name>A0A7L7L333_9BACT</name>
<dbReference type="PIRSF" id="PIRSF004638">
    <property type="entry name" value="UCP004638"/>
    <property type="match status" value="1"/>
</dbReference>
<organism evidence="16 17">
    <name type="scientific">Adhaeribacter radiodurans</name>
    <dbReference type="NCBI Taxonomy" id="2745197"/>
    <lineage>
        <taxon>Bacteria</taxon>
        <taxon>Pseudomonadati</taxon>
        <taxon>Bacteroidota</taxon>
        <taxon>Cytophagia</taxon>
        <taxon>Cytophagales</taxon>
        <taxon>Hymenobacteraceae</taxon>
        <taxon>Adhaeribacter</taxon>
    </lineage>
</organism>
<dbReference type="GO" id="GO:0070818">
    <property type="term" value="F:protoporphyrinogen oxidase activity"/>
    <property type="evidence" value="ECO:0007669"/>
    <property type="project" value="UniProtKB-UniRule"/>
</dbReference>
<evidence type="ECO:0000256" key="6">
    <source>
        <dbReference type="ARBA" id="ARBA00022617"/>
    </source>
</evidence>
<evidence type="ECO:0000256" key="14">
    <source>
        <dbReference type="HAMAP-Rule" id="MF_02239"/>
    </source>
</evidence>
<evidence type="ECO:0000256" key="7">
    <source>
        <dbReference type="ARBA" id="ARBA00022692"/>
    </source>
</evidence>
<gene>
    <name evidence="16" type="ORF">HUW48_01830</name>
</gene>
<keyword evidence="6 14" id="KW-0349">Heme</keyword>
<evidence type="ECO:0000313" key="16">
    <source>
        <dbReference type="EMBL" id="QMU26849.1"/>
    </source>
</evidence>
<comment type="function">
    <text evidence="14 15">Catalyzes the oxidation of protoporphyrinogen IX to protoporphyrin IX.</text>
</comment>
<dbReference type="Proteomes" id="UP000514509">
    <property type="component" value="Chromosome"/>
</dbReference>
<dbReference type="UniPathway" id="UPA00251">
    <property type="reaction ID" value="UER00324"/>
</dbReference>
<evidence type="ECO:0000256" key="4">
    <source>
        <dbReference type="ARBA" id="ARBA00017504"/>
    </source>
</evidence>
<sequence length="175" mass="20631">MTYLYIKSLHIIFVVTWFAGLFYIVRLFIYFAEATEKPEPEKTILQTQLKVMQKRLWYGITWPSAVLTLIFGSWMFYLYGSLPNWLIVKLGFVVGLFLYHFSCHRIFKQHQHGEVKQTSTQLRIWNEVATLFLVSIVFLVVLKNSISFLWGVAGLILFAIILMLAIRIYKKLRAR</sequence>
<comment type="similarity">
    <text evidence="3 14 15">Belongs to the HemJ family.</text>
</comment>
<keyword evidence="17" id="KW-1185">Reference proteome</keyword>
<dbReference type="RefSeq" id="WP_182414052.1">
    <property type="nucleotide sequence ID" value="NZ_CP055153.1"/>
</dbReference>
<dbReference type="GO" id="GO:0006782">
    <property type="term" value="P:protoporphyrinogen IX biosynthetic process"/>
    <property type="evidence" value="ECO:0007669"/>
    <property type="project" value="UniProtKB-UniRule"/>
</dbReference>
<dbReference type="KEGG" id="add:HUW48_01830"/>
<evidence type="ECO:0000256" key="11">
    <source>
        <dbReference type="ARBA" id="ARBA00023004"/>
    </source>
</evidence>
<dbReference type="InterPro" id="IPR005265">
    <property type="entry name" value="HemJ-like"/>
</dbReference>
<keyword evidence="11 14" id="KW-0408">Iron</keyword>
<feature type="transmembrane region" description="Helical" evidence="14">
    <location>
        <begin position="56"/>
        <end position="79"/>
    </location>
</feature>
<feature type="binding site" description="axial binding residue" evidence="14">
    <location>
        <position position="10"/>
    </location>
    <ligand>
        <name>heme</name>
        <dbReference type="ChEBI" id="CHEBI:30413"/>
    </ligand>
    <ligandPart>
        <name>Fe</name>
        <dbReference type="ChEBI" id="CHEBI:18248"/>
    </ligandPart>
</feature>
<feature type="transmembrane region" description="Helical" evidence="14">
    <location>
        <begin position="124"/>
        <end position="142"/>
    </location>
</feature>
<protein>
    <recommendedName>
        <fullName evidence="4 14">Protoporphyrinogen IX oxidase</fullName>
        <shortName evidence="14">PPO</shortName>
        <ecNumber evidence="14 15">1.3.99.-</ecNumber>
    </recommendedName>
</protein>
<evidence type="ECO:0000256" key="9">
    <source>
        <dbReference type="ARBA" id="ARBA00022989"/>
    </source>
</evidence>
<evidence type="ECO:0000313" key="17">
    <source>
        <dbReference type="Proteomes" id="UP000514509"/>
    </source>
</evidence>
<keyword evidence="8 14" id="KW-0479">Metal-binding</keyword>
<evidence type="ECO:0000256" key="8">
    <source>
        <dbReference type="ARBA" id="ARBA00022723"/>
    </source>
</evidence>
<proteinExistence type="inferred from homology"/>
<evidence type="ECO:0000256" key="10">
    <source>
        <dbReference type="ARBA" id="ARBA00023002"/>
    </source>
</evidence>
<evidence type="ECO:0000256" key="1">
    <source>
        <dbReference type="ARBA" id="ARBA00004651"/>
    </source>
</evidence>
<comment type="subcellular location">
    <subcellularLocation>
        <location evidence="1 14">Cell membrane</location>
        <topology evidence="1 14">Multi-pass membrane protein</topology>
    </subcellularLocation>
</comment>
<keyword evidence="5 14" id="KW-1003">Cell membrane</keyword>
<feature type="transmembrane region" description="Helical" evidence="14">
    <location>
        <begin position="12"/>
        <end position="32"/>
    </location>
</feature>